<reference evidence="2" key="1">
    <citation type="submission" date="2021-02" db="EMBL/GenBank/DDBJ databases">
        <authorList>
            <person name="Nowell W R."/>
        </authorList>
    </citation>
    <scope>NUCLEOTIDE SEQUENCE</scope>
</reference>
<dbReference type="Proteomes" id="UP000681722">
    <property type="component" value="Unassembled WGS sequence"/>
</dbReference>
<comment type="caution">
    <text evidence="2">The sequence shown here is derived from an EMBL/GenBank/DDBJ whole genome shotgun (WGS) entry which is preliminary data.</text>
</comment>
<gene>
    <name evidence="2" type="ORF">GPM918_LOCUS37265</name>
    <name evidence="3" type="ORF">SRO942_LOCUS38026</name>
</gene>
<dbReference type="OrthoDB" id="5960800at2759"/>
<dbReference type="AlphaFoldDB" id="A0A815UDX7"/>
<feature type="domain" description="Mab-21-like nucleotidyltransferase" evidence="1">
    <location>
        <begin position="11"/>
        <end position="81"/>
    </location>
</feature>
<evidence type="ECO:0000313" key="4">
    <source>
        <dbReference type="Proteomes" id="UP000663829"/>
    </source>
</evidence>
<dbReference type="EMBL" id="CAJOBC010088931">
    <property type="protein sequence ID" value="CAF4374706.1"/>
    <property type="molecule type" value="Genomic_DNA"/>
</dbReference>
<evidence type="ECO:0000259" key="1">
    <source>
        <dbReference type="Pfam" id="PF03281"/>
    </source>
</evidence>
<name>A0A815UDX7_9BILA</name>
<evidence type="ECO:0000313" key="2">
    <source>
        <dbReference type="EMBL" id="CAF1514532.1"/>
    </source>
</evidence>
<protein>
    <recommendedName>
        <fullName evidence="1">Mab-21-like nucleotidyltransferase domain-containing protein</fullName>
    </recommendedName>
</protein>
<sequence length="165" mass="19771">MLEIINSIPDLDFDFVPALELKFWPKNIEPFLNRLRQNRPDLYDKICKTCMYLVAKASPISSGNYKEFDFRYSFSAIELILAEGRTRNEKSLNSVAKSIYYKYLYKKTAFQGDREQYIPLYFVKTTIFWMCEQKHHELNKIEGTKDEEIEKKLVLEWIQYIIKLL</sequence>
<dbReference type="Proteomes" id="UP000663829">
    <property type="component" value="Unassembled WGS sequence"/>
</dbReference>
<accession>A0A815UDX7</accession>
<evidence type="ECO:0000313" key="3">
    <source>
        <dbReference type="EMBL" id="CAF4374706.1"/>
    </source>
</evidence>
<keyword evidence="4" id="KW-1185">Reference proteome</keyword>
<organism evidence="2 4">
    <name type="scientific">Didymodactylos carnosus</name>
    <dbReference type="NCBI Taxonomy" id="1234261"/>
    <lineage>
        <taxon>Eukaryota</taxon>
        <taxon>Metazoa</taxon>
        <taxon>Spiralia</taxon>
        <taxon>Gnathifera</taxon>
        <taxon>Rotifera</taxon>
        <taxon>Eurotatoria</taxon>
        <taxon>Bdelloidea</taxon>
        <taxon>Philodinida</taxon>
        <taxon>Philodinidae</taxon>
        <taxon>Didymodactylos</taxon>
    </lineage>
</organism>
<dbReference type="Pfam" id="PF03281">
    <property type="entry name" value="Mab-21"/>
    <property type="match status" value="1"/>
</dbReference>
<dbReference type="EMBL" id="CAJNOQ010023386">
    <property type="protein sequence ID" value="CAF1514532.1"/>
    <property type="molecule type" value="Genomic_DNA"/>
</dbReference>
<dbReference type="InterPro" id="IPR046903">
    <property type="entry name" value="Mab-21-like_nuc_Trfase"/>
</dbReference>
<dbReference type="Gene3D" id="3.30.460.90">
    <property type="match status" value="1"/>
</dbReference>
<dbReference type="Gene3D" id="1.10.1410.40">
    <property type="match status" value="1"/>
</dbReference>
<proteinExistence type="predicted"/>